<reference evidence="1 3" key="1">
    <citation type="submission" date="2017-05" db="EMBL/GenBank/DDBJ databases">
        <authorList>
            <person name="Song R."/>
            <person name="Chenine A.L."/>
            <person name="Ruprecht R.M."/>
        </authorList>
    </citation>
    <scope>NUCLEOTIDE SEQUENCE [LARGE SCALE GENOMIC DNA]</scope>
    <source>
        <strain evidence="1 3">CFBP 1590</strain>
    </source>
</reference>
<dbReference type="EMBL" id="CP036495">
    <property type="protein sequence ID" value="UZA71425.1"/>
    <property type="molecule type" value="Genomic_DNA"/>
</dbReference>
<dbReference type="InterPro" id="IPR013431">
    <property type="entry name" value="Delta_60_rpt"/>
</dbReference>
<dbReference type="Proteomes" id="UP001163644">
    <property type="component" value="Chromosome"/>
</dbReference>
<dbReference type="GeneID" id="47766768"/>
<evidence type="ECO:0000313" key="2">
    <source>
        <dbReference type="EMBL" id="UZA71425.1"/>
    </source>
</evidence>
<dbReference type="Gene3D" id="2.80.10.50">
    <property type="match status" value="1"/>
</dbReference>
<dbReference type="RefSeq" id="WP_029243868.1">
    <property type="nucleotide sequence ID" value="NZ_CP036495.1"/>
</dbReference>
<gene>
    <name evidence="1" type="ORF">CFBP1590__5127</name>
    <name evidence="2" type="ORF">EZZ81_25575</name>
</gene>
<accession>A0A1Y6JWM2</accession>
<sequence>MSHQDKQSKGPLLDTGFGEGGISRLKALGTGIVYAVEQRSDEKIISCFSDASQCGLVCLSDAGKLDTSYGDSGYIIPQFDASNFAWVFNQVITLPDEKYLLCPVAHGASALGLARVDKSGKLDSTFGGNQNGFIVQYLPLESQGKAGSASTPVRPDPPVEPEAGVLQAAMSQQAAASSSKHLSDSGVIVYATLQNLPDAYVLRYTDQGALDASFGDGGVTTIRHTSPNGLAGLRGQLALKDGKHLIWGSMQEPVEGKYASTGFIARLNADGSVDTGYGAAGYLMFDPAPGENATVRYIVDLRPDDDGGYWGFGNASPADVKSYQGALFKLNADGLPDSQFSGGRPMLYSIDESATLLYGIEIDALKRLIIGGSFWQGTNNGAGFVARLLPDGTADKSFTDSGWAKSEMGSQDRITALKLQEDGALLVGGNVDISHPVVARFTLPS</sequence>
<evidence type="ECO:0000313" key="1">
    <source>
        <dbReference type="EMBL" id="SMS12713.1"/>
    </source>
</evidence>
<organism evidence="1 3">
    <name type="scientific">Pseudomonas viridiflava</name>
    <name type="common">Phytomonas viridiflava</name>
    <dbReference type="NCBI Taxonomy" id="33069"/>
    <lineage>
        <taxon>Bacteria</taxon>
        <taxon>Pseudomonadati</taxon>
        <taxon>Pseudomonadota</taxon>
        <taxon>Gammaproteobacteria</taxon>
        <taxon>Pseudomonadales</taxon>
        <taxon>Pseudomonadaceae</taxon>
        <taxon>Pseudomonas</taxon>
    </lineage>
</organism>
<dbReference type="EMBL" id="LT855380">
    <property type="protein sequence ID" value="SMS12713.1"/>
    <property type="molecule type" value="Genomic_DNA"/>
</dbReference>
<reference evidence="2" key="2">
    <citation type="submission" date="2019-02" db="EMBL/GenBank/DDBJ databases">
        <authorList>
            <person name="Lutz S."/>
            <person name="Schori C."/>
            <person name="Ahrens C.H."/>
            <person name="Gueguen E."/>
        </authorList>
    </citation>
    <scope>NUCLEOTIDE SEQUENCE</scope>
    <source>
        <strain evidence="2">Psy35</strain>
    </source>
</reference>
<proteinExistence type="predicted"/>
<name>A0A1Y6JWM2_PSEVI</name>
<dbReference type="NCBIfam" id="TIGR02608">
    <property type="entry name" value="delta_60_rpt"/>
    <property type="match status" value="5"/>
</dbReference>
<dbReference type="AlphaFoldDB" id="A0A1Y6JWM2"/>
<dbReference type="KEGG" id="pvd:CFBP1590__5127"/>
<evidence type="ECO:0000313" key="3">
    <source>
        <dbReference type="Proteomes" id="UP000196842"/>
    </source>
</evidence>
<dbReference type="Pfam" id="PF17164">
    <property type="entry name" value="DUF5122"/>
    <property type="match status" value="2"/>
</dbReference>
<dbReference type="Proteomes" id="UP000196842">
    <property type="component" value="Chromosome I"/>
</dbReference>
<protein>
    <submittedName>
        <fullName evidence="2">Delta-60 repeat domain-containing protein</fullName>
    </submittedName>
</protein>